<dbReference type="InterPro" id="IPR037914">
    <property type="entry name" value="SpoVT-AbrB_sf"/>
</dbReference>
<dbReference type="Proteomes" id="UP000215693">
    <property type="component" value="Unassembled WGS sequence"/>
</dbReference>
<dbReference type="EMBL" id="NGOH01000044">
    <property type="protein sequence ID" value="OYS13400.1"/>
    <property type="molecule type" value="Genomic_DNA"/>
</dbReference>
<organism evidence="1 2">
    <name type="scientific">Lactobacillus johnsonii</name>
    <dbReference type="NCBI Taxonomy" id="33959"/>
    <lineage>
        <taxon>Bacteria</taxon>
        <taxon>Bacillati</taxon>
        <taxon>Bacillota</taxon>
        <taxon>Bacilli</taxon>
        <taxon>Lactobacillales</taxon>
        <taxon>Lactobacillaceae</taxon>
        <taxon>Lactobacillus</taxon>
    </lineage>
</organism>
<gene>
    <name evidence="1" type="ORF">CBF50_04540</name>
</gene>
<name>A0A9X6RX26_LACJH</name>
<dbReference type="RefSeq" id="WP_094497792.1">
    <property type="nucleotide sequence ID" value="NZ_NGOD01000033.1"/>
</dbReference>
<reference evidence="1 2" key="1">
    <citation type="submission" date="2017-04" db="EMBL/GenBank/DDBJ databases">
        <authorList>
            <person name="Lin X.B."/>
            <person name="Stothard P."/>
            <person name="Tasseva G."/>
            <person name="Walter J."/>
        </authorList>
    </citation>
    <scope>NUCLEOTIDE SEQUENCE [LARGE SCALE GENOMIC DNA]</scope>
    <source>
        <strain evidence="1 2">117c</strain>
    </source>
</reference>
<dbReference type="SUPFAM" id="SSF89447">
    <property type="entry name" value="AbrB/MazE/MraZ-like"/>
    <property type="match status" value="1"/>
</dbReference>
<reference evidence="1 2" key="2">
    <citation type="submission" date="2017-09" db="EMBL/GenBank/DDBJ databases">
        <title>Tripartite evolution among Lactobacillus johnsonii, Lactobacillus taiwanensis, Lactobacillus reuteri and their rodent host.</title>
        <authorList>
            <person name="Wang T."/>
            <person name="Knowles S."/>
            <person name="Cheng C."/>
        </authorList>
    </citation>
    <scope>NUCLEOTIDE SEQUENCE [LARGE SCALE GENOMIC DNA]</scope>
    <source>
        <strain evidence="1 2">117c</strain>
    </source>
</reference>
<evidence type="ECO:0000313" key="2">
    <source>
        <dbReference type="Proteomes" id="UP000215693"/>
    </source>
</evidence>
<accession>A0A9X6RX26</accession>
<comment type="caution">
    <text evidence="1">The sequence shown here is derived from an EMBL/GenBank/DDBJ whole genome shotgun (WGS) entry which is preliminary data.</text>
</comment>
<sequence>MDYIANYDKDKMAKVFKAGNSEAIRLTKKDAELLDLNPGDQVIKEISPDGMSITYKKIPKISQETKKEIANILDEDADLIWALKDL</sequence>
<dbReference type="AlphaFoldDB" id="A0A9X6RX26"/>
<evidence type="ECO:0000313" key="1">
    <source>
        <dbReference type="EMBL" id="OYS13400.1"/>
    </source>
</evidence>
<protein>
    <recommendedName>
        <fullName evidence="3">AbrB family transcriptional regulator</fullName>
    </recommendedName>
</protein>
<evidence type="ECO:0008006" key="3">
    <source>
        <dbReference type="Google" id="ProtNLM"/>
    </source>
</evidence>
<proteinExistence type="predicted"/>
<dbReference type="Gene3D" id="2.10.260.10">
    <property type="match status" value="1"/>
</dbReference>